<evidence type="ECO:0000313" key="2">
    <source>
        <dbReference type="Proteomes" id="UP000095767"/>
    </source>
</evidence>
<dbReference type="Proteomes" id="UP000095767">
    <property type="component" value="Unassembled WGS sequence"/>
</dbReference>
<name>A0A1E5V1T9_9POAL</name>
<protein>
    <recommendedName>
        <fullName evidence="3">Reverse transcriptase zinc-binding domain-containing protein</fullName>
    </recommendedName>
</protein>
<evidence type="ECO:0008006" key="3">
    <source>
        <dbReference type="Google" id="ProtNLM"/>
    </source>
</evidence>
<accession>A0A1E5V1T9</accession>
<comment type="caution">
    <text evidence="1">The sequence shown here is derived from an EMBL/GenBank/DDBJ whole genome shotgun (WGS) entry which is preliminary data.</text>
</comment>
<keyword evidence="2" id="KW-1185">Reference proteome</keyword>
<dbReference type="OrthoDB" id="1938430at2759"/>
<evidence type="ECO:0000313" key="1">
    <source>
        <dbReference type="EMBL" id="OEL19027.1"/>
    </source>
</evidence>
<feature type="non-terminal residue" evidence="1">
    <location>
        <position position="1"/>
    </location>
</feature>
<gene>
    <name evidence="1" type="ORF">BAE44_0019954</name>
</gene>
<dbReference type="EMBL" id="LWDX02054794">
    <property type="protein sequence ID" value="OEL19027.1"/>
    <property type="molecule type" value="Genomic_DNA"/>
</dbReference>
<proteinExistence type="predicted"/>
<dbReference type="AlphaFoldDB" id="A0A1E5V1T9"/>
<sequence>LTARNWPCNLECVLCDQIEETATHLCLHCCFAREVWVLIRNWTGQLIPVPGMEEEDVEDWWNKTPAPLSKAQQRSTAAVLMYTALHIWKERNRRVFVGK</sequence>
<reference evidence="1 2" key="1">
    <citation type="submission" date="2016-09" db="EMBL/GenBank/DDBJ databases">
        <title>The draft genome of Dichanthelium oligosanthes: A C3 panicoid grass species.</title>
        <authorList>
            <person name="Studer A.J."/>
            <person name="Schnable J.C."/>
            <person name="Brutnell T.P."/>
        </authorList>
    </citation>
    <scope>NUCLEOTIDE SEQUENCE [LARGE SCALE GENOMIC DNA]</scope>
    <source>
        <strain evidence="2">cv. Kellogg 1175</strain>
        <tissue evidence="1">Leaf</tissue>
    </source>
</reference>
<dbReference type="STRING" id="888268.A0A1E5V1T9"/>
<organism evidence="1 2">
    <name type="scientific">Dichanthelium oligosanthes</name>
    <dbReference type="NCBI Taxonomy" id="888268"/>
    <lineage>
        <taxon>Eukaryota</taxon>
        <taxon>Viridiplantae</taxon>
        <taxon>Streptophyta</taxon>
        <taxon>Embryophyta</taxon>
        <taxon>Tracheophyta</taxon>
        <taxon>Spermatophyta</taxon>
        <taxon>Magnoliopsida</taxon>
        <taxon>Liliopsida</taxon>
        <taxon>Poales</taxon>
        <taxon>Poaceae</taxon>
        <taxon>PACMAD clade</taxon>
        <taxon>Panicoideae</taxon>
        <taxon>Panicodae</taxon>
        <taxon>Paniceae</taxon>
        <taxon>Dichantheliinae</taxon>
        <taxon>Dichanthelium</taxon>
    </lineage>
</organism>